<dbReference type="EMBL" id="CAJPWZ010002493">
    <property type="protein sequence ID" value="CAG2238842.1"/>
    <property type="molecule type" value="Genomic_DNA"/>
</dbReference>
<feature type="compositionally biased region" description="Basic and acidic residues" evidence="1">
    <location>
        <begin position="77"/>
        <end position="98"/>
    </location>
</feature>
<feature type="region of interest" description="Disordered" evidence="1">
    <location>
        <begin position="1"/>
        <end position="100"/>
    </location>
</feature>
<name>A0A8S3TXT7_MYTED</name>
<evidence type="ECO:0000313" key="2">
    <source>
        <dbReference type="EMBL" id="CAG2238842.1"/>
    </source>
</evidence>
<feature type="compositionally biased region" description="Basic and acidic residues" evidence="1">
    <location>
        <begin position="52"/>
        <end position="67"/>
    </location>
</feature>
<sequence length="604" mass="71460">MMSSKEGLERYKQEKLQKRREQRLESYYRNRNLKENEYALSDEAVRQKQHREKQEKEQMRRVKETERKRKYRKRKHENINDQRQNENLNKRNTFENRTEKHRTLKKLKLALPKSPDRRVTTMVAYLQNSNSPTVRKLQSSEVISSPEEIEEHKTSKALTEDLKTVNCITMMKRSDDSLKTMNVIISSVSGEKISDNKCRKKLTRKLGLPVRRVSRGHAIRTRILKSKKSSWTYTNRKTRSDAITPDTKKRIYEFWCSHNLQCLKRNCSDCGVKILNFLPCELDVSDTAEFVKWEKFENVNVNVKGNKTIKKLMLVKKESQVGELFSYFRKLIETFPVHQHRASWQNEQFQKLVVRNLPEKQCVCVRDFSENYRCSELTEIQTFFVISQDLVHDQYFVHQVQNYIAEYLQSISYSVETMHEFTEWCAAQYKSRHCFGDISQTSDDFGYQHFTRNFFETSHAKVSNSIKTGGYTEWEKKREYRADAQENEQVSLQELVSFGQLTALYTDDDEEEYYMLKVEKSMETLRIDTTDSWGSLLPAGTPMFRGLYYNKTNSPFLYRLVNRKAVVPAASVVYICSEVTANNVIRITEETHLNVLEYINEIKC</sequence>
<keyword evidence="3" id="KW-1185">Reference proteome</keyword>
<dbReference type="AlphaFoldDB" id="A0A8S3TXT7"/>
<dbReference type="OrthoDB" id="10337271at2759"/>
<dbReference type="PANTHER" id="PTHR46601:SF1">
    <property type="entry name" value="ADF-H DOMAIN-CONTAINING PROTEIN"/>
    <property type="match status" value="1"/>
</dbReference>
<accession>A0A8S3TXT7</accession>
<gene>
    <name evidence="2" type="ORF">MEDL_51234</name>
</gene>
<feature type="compositionally biased region" description="Basic and acidic residues" evidence="1">
    <location>
        <begin position="22"/>
        <end position="37"/>
    </location>
</feature>
<dbReference type="Proteomes" id="UP000683360">
    <property type="component" value="Unassembled WGS sequence"/>
</dbReference>
<proteinExistence type="predicted"/>
<evidence type="ECO:0000313" key="3">
    <source>
        <dbReference type="Proteomes" id="UP000683360"/>
    </source>
</evidence>
<dbReference type="PANTHER" id="PTHR46601">
    <property type="entry name" value="ULP_PROTEASE DOMAIN-CONTAINING PROTEIN"/>
    <property type="match status" value="1"/>
</dbReference>
<organism evidence="2 3">
    <name type="scientific">Mytilus edulis</name>
    <name type="common">Blue mussel</name>
    <dbReference type="NCBI Taxonomy" id="6550"/>
    <lineage>
        <taxon>Eukaryota</taxon>
        <taxon>Metazoa</taxon>
        <taxon>Spiralia</taxon>
        <taxon>Lophotrochozoa</taxon>
        <taxon>Mollusca</taxon>
        <taxon>Bivalvia</taxon>
        <taxon>Autobranchia</taxon>
        <taxon>Pteriomorphia</taxon>
        <taxon>Mytilida</taxon>
        <taxon>Mytiloidea</taxon>
        <taxon>Mytilidae</taxon>
        <taxon>Mytilinae</taxon>
        <taxon>Mytilus</taxon>
    </lineage>
</organism>
<comment type="caution">
    <text evidence="2">The sequence shown here is derived from an EMBL/GenBank/DDBJ whole genome shotgun (WGS) entry which is preliminary data.</text>
</comment>
<feature type="compositionally biased region" description="Basic and acidic residues" evidence="1">
    <location>
        <begin position="1"/>
        <end position="16"/>
    </location>
</feature>
<evidence type="ECO:0000256" key="1">
    <source>
        <dbReference type="SAM" id="MobiDB-lite"/>
    </source>
</evidence>
<protein>
    <submittedName>
        <fullName evidence="2">Uncharacterized protein</fullName>
    </submittedName>
</protein>
<reference evidence="2" key="1">
    <citation type="submission" date="2021-03" db="EMBL/GenBank/DDBJ databases">
        <authorList>
            <person name="Bekaert M."/>
        </authorList>
    </citation>
    <scope>NUCLEOTIDE SEQUENCE</scope>
</reference>